<name>A0A0C9WK59_9AGAR</name>
<dbReference type="AlphaFoldDB" id="A0A0C9WK59"/>
<proteinExistence type="predicted"/>
<dbReference type="Proteomes" id="UP000054477">
    <property type="component" value="Unassembled WGS sequence"/>
</dbReference>
<reference evidence="2" key="2">
    <citation type="submission" date="2015-01" db="EMBL/GenBank/DDBJ databases">
        <title>Evolutionary Origins and Diversification of the Mycorrhizal Mutualists.</title>
        <authorList>
            <consortium name="DOE Joint Genome Institute"/>
            <consortium name="Mycorrhizal Genomics Consortium"/>
            <person name="Kohler A."/>
            <person name="Kuo A."/>
            <person name="Nagy L.G."/>
            <person name="Floudas D."/>
            <person name="Copeland A."/>
            <person name="Barry K.W."/>
            <person name="Cichocki N."/>
            <person name="Veneault-Fourrey C."/>
            <person name="LaButti K."/>
            <person name="Lindquist E.A."/>
            <person name="Lipzen A."/>
            <person name="Lundell T."/>
            <person name="Morin E."/>
            <person name="Murat C."/>
            <person name="Riley R."/>
            <person name="Ohm R."/>
            <person name="Sun H."/>
            <person name="Tunlid A."/>
            <person name="Henrissat B."/>
            <person name="Grigoriev I.V."/>
            <person name="Hibbett D.S."/>
            <person name="Martin F."/>
        </authorList>
    </citation>
    <scope>NUCLEOTIDE SEQUENCE [LARGE SCALE GENOMIC DNA]</scope>
    <source>
        <strain evidence="2">LaAM-08-1</strain>
    </source>
</reference>
<sequence length="56" mass="6240">MCFGYRLHSPNDKFPSTSSLAIPTTSVELILLSPVTSYEPFPSTQRKRVLLESPCP</sequence>
<evidence type="ECO:0000313" key="2">
    <source>
        <dbReference type="Proteomes" id="UP000054477"/>
    </source>
</evidence>
<dbReference type="EMBL" id="KN838740">
    <property type="protein sequence ID" value="KIJ95874.1"/>
    <property type="molecule type" value="Genomic_DNA"/>
</dbReference>
<accession>A0A0C9WK59</accession>
<evidence type="ECO:0000313" key="1">
    <source>
        <dbReference type="EMBL" id="KIJ95874.1"/>
    </source>
</evidence>
<keyword evidence="2" id="KW-1185">Reference proteome</keyword>
<organism evidence="1 2">
    <name type="scientific">Laccaria amethystina LaAM-08-1</name>
    <dbReference type="NCBI Taxonomy" id="1095629"/>
    <lineage>
        <taxon>Eukaryota</taxon>
        <taxon>Fungi</taxon>
        <taxon>Dikarya</taxon>
        <taxon>Basidiomycota</taxon>
        <taxon>Agaricomycotina</taxon>
        <taxon>Agaricomycetes</taxon>
        <taxon>Agaricomycetidae</taxon>
        <taxon>Agaricales</taxon>
        <taxon>Agaricineae</taxon>
        <taxon>Hydnangiaceae</taxon>
        <taxon>Laccaria</taxon>
    </lineage>
</organism>
<protein>
    <submittedName>
        <fullName evidence="1">Uncharacterized protein</fullName>
    </submittedName>
</protein>
<dbReference type="HOGENOM" id="CLU_3014503_0_0_1"/>
<gene>
    <name evidence="1" type="ORF">K443DRAFT_637653</name>
</gene>
<reference evidence="1 2" key="1">
    <citation type="submission" date="2014-04" db="EMBL/GenBank/DDBJ databases">
        <authorList>
            <consortium name="DOE Joint Genome Institute"/>
            <person name="Kuo A."/>
            <person name="Kohler A."/>
            <person name="Nagy L.G."/>
            <person name="Floudas D."/>
            <person name="Copeland A."/>
            <person name="Barry K.W."/>
            <person name="Cichocki N."/>
            <person name="Veneault-Fourrey C."/>
            <person name="LaButti K."/>
            <person name="Lindquist E.A."/>
            <person name="Lipzen A."/>
            <person name="Lundell T."/>
            <person name="Morin E."/>
            <person name="Murat C."/>
            <person name="Sun H."/>
            <person name="Tunlid A."/>
            <person name="Henrissat B."/>
            <person name="Grigoriev I.V."/>
            <person name="Hibbett D.S."/>
            <person name="Martin F."/>
            <person name="Nordberg H.P."/>
            <person name="Cantor M.N."/>
            <person name="Hua S.X."/>
        </authorList>
    </citation>
    <scope>NUCLEOTIDE SEQUENCE [LARGE SCALE GENOMIC DNA]</scope>
    <source>
        <strain evidence="1 2">LaAM-08-1</strain>
    </source>
</reference>